<name>A0ABU6CFH4_9ACTN</name>
<proteinExistence type="predicted"/>
<evidence type="ECO:0000313" key="2">
    <source>
        <dbReference type="EMBL" id="MEB3963464.1"/>
    </source>
</evidence>
<reference evidence="2 3" key="1">
    <citation type="submission" date="2022-10" db="EMBL/GenBank/DDBJ databases">
        <authorList>
            <person name="Xie J."/>
            <person name="Shen N."/>
        </authorList>
    </citation>
    <scope>NUCLEOTIDE SEQUENCE [LARGE SCALE GENOMIC DNA]</scope>
    <source>
        <strain evidence="2 3">DSM 41681</strain>
    </source>
</reference>
<organism evidence="2 3">
    <name type="scientific">Streptomyces kunmingensis</name>
    <dbReference type="NCBI Taxonomy" id="68225"/>
    <lineage>
        <taxon>Bacteria</taxon>
        <taxon>Bacillati</taxon>
        <taxon>Actinomycetota</taxon>
        <taxon>Actinomycetes</taxon>
        <taxon>Kitasatosporales</taxon>
        <taxon>Streptomycetaceae</taxon>
        <taxon>Streptomyces</taxon>
    </lineage>
</organism>
<dbReference type="EMBL" id="JAOZYB010000238">
    <property type="protein sequence ID" value="MEB3963464.1"/>
    <property type="molecule type" value="Genomic_DNA"/>
</dbReference>
<gene>
    <name evidence="2" type="ORF">OKJ48_24940</name>
</gene>
<feature type="transmembrane region" description="Helical" evidence="1">
    <location>
        <begin position="101"/>
        <end position="120"/>
    </location>
</feature>
<keyword evidence="1" id="KW-1133">Transmembrane helix</keyword>
<keyword evidence="3" id="KW-1185">Reference proteome</keyword>
<evidence type="ECO:0008006" key="4">
    <source>
        <dbReference type="Google" id="ProtNLM"/>
    </source>
</evidence>
<keyword evidence="1" id="KW-0472">Membrane</keyword>
<protein>
    <recommendedName>
        <fullName evidence="4">DNA-directed RNA polymerase specialized sigma24 family protein</fullName>
    </recommendedName>
</protein>
<accession>A0ABU6CFH4</accession>
<keyword evidence="1" id="KW-0812">Transmembrane</keyword>
<evidence type="ECO:0000256" key="1">
    <source>
        <dbReference type="SAM" id="Phobius"/>
    </source>
</evidence>
<comment type="caution">
    <text evidence="2">The sequence shown here is derived from an EMBL/GenBank/DDBJ whole genome shotgun (WGS) entry which is preliminary data.</text>
</comment>
<evidence type="ECO:0000313" key="3">
    <source>
        <dbReference type="Proteomes" id="UP001352223"/>
    </source>
</evidence>
<dbReference type="Proteomes" id="UP001352223">
    <property type="component" value="Unassembled WGS sequence"/>
</dbReference>
<sequence length="525" mass="54352">MVPRAGGAEEIALAQALAGASAPARAAFVLRRVDGFSPARAAGLLGAAGVTDPEAVVRDAAGLDAGAGAAAEALLRSQEFDACSVQTRPTDLVRRARRRRLAWVAGALAMITAVVLAGAGSVQRPAAPQTAASTGALDAGRLSRAAAQEWADTSRVDFTVWPARGGRTDDEALLARALDAWAAPSDTVAVSTTTGTPADAPPRTPQLLFAGDVDGHGVVLLHDGDRLARYGDPVGDARATLDLARVDDADVTTAAAVVLTRDDGTARYLTAPWVSEATRRDLLRPDTPAEPVHVSGDGVTEAVPVAAATGCDRRPVLQLRSSARIVEHHAFLVADLGGLSPVHLTYTPLPGHGTPPPRQPREATSSRALLAWARIACGLGPWHGGAVRAVNAWDFAEQELPESGGHAVWSCARASTWRGPGDVALLLRAPASSVTAPARVVGRAENTAACSRFGQHVVASARWKSPKGHWYVVAAGSRAVTRITVSGTVDTARPGRVLAVRAPERGAVQVTARLDNGERLPEVGS</sequence>